<dbReference type="Gene3D" id="2.10.25.10">
    <property type="entry name" value="Laminin"/>
    <property type="match status" value="6"/>
</dbReference>
<sequence>MAIWALILFLCAFQHIQEVLGDFGLQFQFYRYSNPSDRNFNGNCCDFWCDSCDTLFKSLCLRNGGTSHSETGHCIQSTVANPGRIGGSSTSVNFRGRIGSTPNPFDYTRSGSIPQAGFQLYLEVWDDDTFSSDDLIDRIVLDVPIHPLSGVSRTVSGVFNRVSLVLSYTLSCRLNYYGSDCSVLCIPYNDDTNGHYTCNSTTGARICRDGWQNVDNYCKDVACHLVCQSPGGECTPNGVCTCSPGWSGNQCEVPQCIEGCDPPGGYCIEPYQCSCHNNWNGSLCNESSCTVNCSSMGGQCLVPDECTCLAGYTGPACEIDLLPCDHQMPCLKEGNCSHVGSDGAYVCSCPVGYTGTNCEVDIDECGPEPCYNNGTCIEGEPGSFNCICPIGWTGDSCEDEIDYCESNPCINNGTCSSLATGHYCNCTTEYEGLNCELLVNACMPNPCENNGTCINRITSYSCECSEGFTGYNCENETVIIIEMSSSTTSENATMTETISTYGSATISSYNTTVMTVSTVPPTSRPTPIAASSSIPVGPIAGGSIVLFIVILLVLIFGTTVLCYFKKRKSIKVNKRGQDHNEYCKIGINGDSTLTPLANPNYDGIQDFMETSQSDPVNNAVLYDYVVSGDQKDALSLSVGDSSSDPVYGEISDSDPAAYKSVPNPVYGDTDQLMYKTVSNPVYGDTSGSVTYKSVPNPVYGDTEQPLYNSISGPVYAEAPDQPKYKSVPNPVYGETDQPAYKSVPNPLYGDTNQPAYKSVPNPVYGDASLHDSPDDKVSGSKQCVTYDYIEQRLSGKDIDPITYDYVQNK</sequence>
<feature type="transmembrane region" description="Helical" evidence="10">
    <location>
        <begin position="539"/>
        <end position="564"/>
    </location>
</feature>
<dbReference type="PROSITE" id="PS00010">
    <property type="entry name" value="ASX_HYDROXYL"/>
    <property type="match status" value="1"/>
</dbReference>
<evidence type="ECO:0000256" key="2">
    <source>
        <dbReference type="ARBA" id="ARBA00022536"/>
    </source>
</evidence>
<evidence type="ECO:0000256" key="9">
    <source>
        <dbReference type="SAM" id="MobiDB-lite"/>
    </source>
</evidence>
<protein>
    <recommendedName>
        <fullName evidence="12">EGF-like domain-containing protein</fullName>
    </recommendedName>
</protein>
<dbReference type="Gene3D" id="2.10.25.140">
    <property type="match status" value="1"/>
</dbReference>
<dbReference type="Proteomes" id="UP000007879">
    <property type="component" value="Unassembled WGS sequence"/>
</dbReference>
<dbReference type="Pfam" id="PF01414">
    <property type="entry name" value="DSL"/>
    <property type="match status" value="1"/>
</dbReference>
<name>A0AAN0J681_AMPQE</name>
<dbReference type="FunFam" id="2.10.25.10:FF:000066">
    <property type="entry name" value="FAT atypical cadherin 4"/>
    <property type="match status" value="2"/>
</dbReference>
<evidence type="ECO:0000256" key="11">
    <source>
        <dbReference type="SAM" id="SignalP"/>
    </source>
</evidence>
<dbReference type="InterPro" id="IPR001774">
    <property type="entry name" value="DSL"/>
</dbReference>
<keyword evidence="14" id="KW-1185">Reference proteome</keyword>
<dbReference type="PROSITE" id="PS00022">
    <property type="entry name" value="EGF_1"/>
    <property type="match status" value="6"/>
</dbReference>
<dbReference type="Pfam" id="PF00008">
    <property type="entry name" value="EGF"/>
    <property type="match status" value="3"/>
</dbReference>
<organism evidence="13 14">
    <name type="scientific">Amphimedon queenslandica</name>
    <name type="common">Sponge</name>
    <dbReference type="NCBI Taxonomy" id="400682"/>
    <lineage>
        <taxon>Eukaryota</taxon>
        <taxon>Metazoa</taxon>
        <taxon>Porifera</taxon>
        <taxon>Demospongiae</taxon>
        <taxon>Heteroscleromorpha</taxon>
        <taxon>Haplosclerida</taxon>
        <taxon>Niphatidae</taxon>
        <taxon>Amphimedon</taxon>
    </lineage>
</organism>
<dbReference type="SUPFAM" id="SSF57196">
    <property type="entry name" value="EGF/Laminin"/>
    <property type="match status" value="4"/>
</dbReference>
<dbReference type="EnsemblMetazoa" id="XM_019996975.1">
    <property type="protein sequence ID" value="XP_019852534.1"/>
    <property type="gene ID" value="LOC105312879"/>
</dbReference>
<evidence type="ECO:0000256" key="1">
    <source>
        <dbReference type="ARBA" id="ARBA00022473"/>
    </source>
</evidence>
<evidence type="ECO:0000313" key="13">
    <source>
        <dbReference type="EnsemblMetazoa" id="XP_019852534.1"/>
    </source>
</evidence>
<dbReference type="GO" id="GO:0007154">
    <property type="term" value="P:cell communication"/>
    <property type="evidence" value="ECO:0007669"/>
    <property type="project" value="InterPro"/>
</dbReference>
<accession>A0AAN0J681</accession>
<dbReference type="FunFam" id="2.10.25.10:FF:000173">
    <property type="entry name" value="Neurogenic locus notch protein 2"/>
    <property type="match status" value="1"/>
</dbReference>
<feature type="disulfide bond" evidence="8">
    <location>
        <begin position="349"/>
        <end position="358"/>
    </location>
</feature>
<dbReference type="CDD" id="cd00054">
    <property type="entry name" value="EGF_CA"/>
    <property type="match status" value="4"/>
</dbReference>
<feature type="disulfide bond" evidence="8">
    <location>
        <begin position="464"/>
        <end position="473"/>
    </location>
</feature>
<dbReference type="GO" id="GO:0007157">
    <property type="term" value="P:heterophilic cell-cell adhesion via plasma membrane cell adhesion molecules"/>
    <property type="evidence" value="ECO:0007669"/>
    <property type="project" value="TreeGrafter"/>
</dbReference>
<evidence type="ECO:0000313" key="14">
    <source>
        <dbReference type="Proteomes" id="UP000007879"/>
    </source>
</evidence>
<dbReference type="PROSITE" id="PS01186">
    <property type="entry name" value="EGF_2"/>
    <property type="match status" value="5"/>
</dbReference>
<keyword evidence="7" id="KW-0325">Glycoprotein</keyword>
<dbReference type="PANTHER" id="PTHR24049">
    <property type="entry name" value="CRUMBS FAMILY MEMBER"/>
    <property type="match status" value="1"/>
</dbReference>
<keyword evidence="3 11" id="KW-0732">Signal</keyword>
<dbReference type="GO" id="GO:0045197">
    <property type="term" value="P:establishment or maintenance of epithelial cell apical/basal polarity"/>
    <property type="evidence" value="ECO:0007669"/>
    <property type="project" value="TreeGrafter"/>
</dbReference>
<feature type="domain" description="EGF-like" evidence="12">
    <location>
        <begin position="219"/>
        <end position="252"/>
    </location>
</feature>
<dbReference type="GeneID" id="105312879"/>
<feature type="disulfide bond" evidence="8">
    <location>
        <begin position="330"/>
        <end position="347"/>
    </location>
</feature>
<feature type="chain" id="PRO_5042904713" description="EGF-like domain-containing protein" evidence="11">
    <location>
        <begin position="22"/>
        <end position="809"/>
    </location>
</feature>
<dbReference type="KEGG" id="aqu:105312879"/>
<keyword evidence="1" id="KW-0217">Developmental protein</keyword>
<evidence type="ECO:0000256" key="8">
    <source>
        <dbReference type="PROSITE-ProRule" id="PRU00076"/>
    </source>
</evidence>
<evidence type="ECO:0000259" key="12">
    <source>
        <dbReference type="PROSITE" id="PS50026"/>
    </source>
</evidence>
<keyword evidence="6 8" id="KW-1015">Disulfide bond</keyword>
<evidence type="ECO:0000256" key="4">
    <source>
        <dbReference type="ARBA" id="ARBA00022737"/>
    </source>
</evidence>
<dbReference type="SMART" id="SM00051">
    <property type="entry name" value="DSL"/>
    <property type="match status" value="1"/>
</dbReference>
<feature type="domain" description="EGF-like" evidence="12">
    <location>
        <begin position="400"/>
        <end position="436"/>
    </location>
</feature>
<proteinExistence type="predicted"/>
<feature type="compositionally biased region" description="Basic and acidic residues" evidence="9">
    <location>
        <begin position="768"/>
        <end position="778"/>
    </location>
</feature>
<feature type="disulfide bond" evidence="8">
    <location>
        <begin position="308"/>
        <end position="317"/>
    </location>
</feature>
<evidence type="ECO:0000256" key="6">
    <source>
        <dbReference type="ARBA" id="ARBA00023157"/>
    </source>
</evidence>
<reference evidence="14" key="1">
    <citation type="journal article" date="2010" name="Nature">
        <title>The Amphimedon queenslandica genome and the evolution of animal complexity.</title>
        <authorList>
            <person name="Srivastava M."/>
            <person name="Simakov O."/>
            <person name="Chapman J."/>
            <person name="Fahey B."/>
            <person name="Gauthier M.E."/>
            <person name="Mitros T."/>
            <person name="Richards G.S."/>
            <person name="Conaco C."/>
            <person name="Dacre M."/>
            <person name="Hellsten U."/>
            <person name="Larroux C."/>
            <person name="Putnam N.H."/>
            <person name="Stanke M."/>
            <person name="Adamska M."/>
            <person name="Darling A."/>
            <person name="Degnan S.M."/>
            <person name="Oakley T.H."/>
            <person name="Plachetzki D.C."/>
            <person name="Zhai Y."/>
            <person name="Adamski M."/>
            <person name="Calcino A."/>
            <person name="Cummins S.F."/>
            <person name="Goodstein D.M."/>
            <person name="Harris C."/>
            <person name="Jackson D.J."/>
            <person name="Leys S.P."/>
            <person name="Shu S."/>
            <person name="Woodcroft B.J."/>
            <person name="Vervoort M."/>
            <person name="Kosik K.S."/>
            <person name="Manning G."/>
            <person name="Degnan B.M."/>
            <person name="Rokhsar D.S."/>
        </authorList>
    </citation>
    <scope>NUCLEOTIDE SEQUENCE [LARGE SCALE GENOMIC DNA]</scope>
</reference>
<evidence type="ECO:0000256" key="10">
    <source>
        <dbReference type="SAM" id="Phobius"/>
    </source>
</evidence>
<feature type="domain" description="EGF-like" evidence="12">
    <location>
        <begin position="320"/>
        <end position="359"/>
    </location>
</feature>
<feature type="signal peptide" evidence="11">
    <location>
        <begin position="1"/>
        <end position="21"/>
    </location>
</feature>
<dbReference type="InterPro" id="IPR000742">
    <property type="entry name" value="EGF"/>
</dbReference>
<comment type="caution">
    <text evidence="8">Lacks conserved residue(s) required for the propagation of feature annotation.</text>
</comment>
<dbReference type="GO" id="GO:0005886">
    <property type="term" value="C:plasma membrane"/>
    <property type="evidence" value="ECO:0007669"/>
    <property type="project" value="TreeGrafter"/>
</dbReference>
<keyword evidence="4" id="KW-0677">Repeat</keyword>
<feature type="disulfide bond" evidence="8">
    <location>
        <begin position="426"/>
        <end position="435"/>
    </location>
</feature>
<dbReference type="InterPro" id="IPR051022">
    <property type="entry name" value="Notch_Cell-Fate_Det"/>
</dbReference>
<feature type="disulfide bond" evidence="8">
    <location>
        <begin position="388"/>
        <end position="397"/>
    </location>
</feature>
<evidence type="ECO:0000256" key="7">
    <source>
        <dbReference type="ARBA" id="ARBA00023180"/>
    </source>
</evidence>
<dbReference type="AlphaFoldDB" id="A0AAN0J681"/>
<dbReference type="InterPro" id="IPR000152">
    <property type="entry name" value="EGF-type_Asp/Asn_hydroxyl_site"/>
</dbReference>
<dbReference type="RefSeq" id="XP_019852534.1">
    <property type="nucleotide sequence ID" value="XM_019996975.1"/>
</dbReference>
<keyword evidence="5" id="KW-0221">Differentiation</keyword>
<keyword evidence="10" id="KW-0472">Membrane</keyword>
<dbReference type="SMART" id="SM00179">
    <property type="entry name" value="EGF_CA"/>
    <property type="match status" value="4"/>
</dbReference>
<feature type="disulfide bond" evidence="8">
    <location>
        <begin position="242"/>
        <end position="251"/>
    </location>
</feature>
<dbReference type="GO" id="GO:0005509">
    <property type="term" value="F:calcium ion binding"/>
    <property type="evidence" value="ECO:0007669"/>
    <property type="project" value="InterPro"/>
</dbReference>
<dbReference type="PROSITE" id="PS50026">
    <property type="entry name" value="EGF_3"/>
    <property type="match status" value="6"/>
</dbReference>
<feature type="domain" description="EGF-like" evidence="12">
    <location>
        <begin position="438"/>
        <end position="474"/>
    </location>
</feature>
<evidence type="ECO:0000256" key="3">
    <source>
        <dbReference type="ARBA" id="ARBA00022729"/>
    </source>
</evidence>
<keyword evidence="10" id="KW-1133">Transmembrane helix</keyword>
<feature type="region of interest" description="Disordered" evidence="9">
    <location>
        <begin position="719"/>
        <end position="781"/>
    </location>
</feature>
<feature type="domain" description="EGF-like" evidence="12">
    <location>
        <begin position="285"/>
        <end position="318"/>
    </location>
</feature>
<dbReference type="GO" id="GO:0030154">
    <property type="term" value="P:cell differentiation"/>
    <property type="evidence" value="ECO:0007669"/>
    <property type="project" value="UniProtKB-KW"/>
</dbReference>
<evidence type="ECO:0000256" key="5">
    <source>
        <dbReference type="ARBA" id="ARBA00022782"/>
    </source>
</evidence>
<reference evidence="13" key="2">
    <citation type="submission" date="2024-06" db="UniProtKB">
        <authorList>
            <consortium name="EnsemblMetazoa"/>
        </authorList>
    </citation>
    <scope>IDENTIFICATION</scope>
</reference>
<dbReference type="GO" id="GO:0032991">
    <property type="term" value="C:protein-containing complex"/>
    <property type="evidence" value="ECO:0007669"/>
    <property type="project" value="TreeGrafter"/>
</dbReference>
<dbReference type="InterPro" id="IPR001881">
    <property type="entry name" value="EGF-like_Ca-bd_dom"/>
</dbReference>
<dbReference type="SMART" id="SM00181">
    <property type="entry name" value="EGF"/>
    <property type="match status" value="7"/>
</dbReference>
<keyword evidence="2 8" id="KW-0245">EGF-like domain</keyword>
<feature type="domain" description="EGF-like" evidence="12">
    <location>
        <begin position="361"/>
        <end position="398"/>
    </location>
</feature>
<keyword evidence="10" id="KW-0812">Transmembrane</keyword>